<dbReference type="PIRSF" id="PIRSF019574">
    <property type="entry name" value="Periplasmic_polyamine_BP"/>
    <property type="match status" value="1"/>
</dbReference>
<sequence length="377" mass="40720">MPTVPHADPRRRPRRRAALLSTLLFGLALLAGPAGAETPRVHVYNWYDYIGPEVVAAFEAETGIEVVYDVFDAAEVLETKLLTGHTGYDVVVPSTSNAPQLMAAGALQPVDPARLANYGNLDPEILARLDRLPGGRTLGVPYTWVTIGVSYNVDLVEARLDALPDNALDLIFDSAHTARLKDCGIAILDAPRDVLGLALIYLGLDPYSGAAEDLAQAEALLAKVRGDILHFGSGRIISDLANGDICAAITWNGDAGIASLRAEEAGRDTHLVYRIPTSGSLMIVDLMAIAADAPHVEAAYTFLDYMLRPEVIAETTNFLYFANANRAALPHVLDEIKADPDIYPPPAIMDRLVPDLPLSQDVLRARSRLWTRVKSGL</sequence>
<evidence type="ECO:0000256" key="3">
    <source>
        <dbReference type="ARBA" id="ARBA00022729"/>
    </source>
</evidence>
<evidence type="ECO:0000313" key="7">
    <source>
        <dbReference type="EMBL" id="SDH49146.1"/>
    </source>
</evidence>
<dbReference type="RefSeq" id="WP_092620027.1">
    <property type="nucleotide sequence ID" value="NZ_FNCV01000007.1"/>
</dbReference>
<evidence type="ECO:0000256" key="6">
    <source>
        <dbReference type="SAM" id="SignalP"/>
    </source>
</evidence>
<evidence type="ECO:0000256" key="4">
    <source>
        <dbReference type="ARBA" id="ARBA00022764"/>
    </source>
</evidence>
<accession>A0A1G8CUI0</accession>
<proteinExistence type="inferred from homology"/>
<comment type="function">
    <text evidence="5">Required for the activity of the bacterial periplasmic transport system of putrescine.</text>
</comment>
<dbReference type="SUPFAM" id="SSF53850">
    <property type="entry name" value="Periplasmic binding protein-like II"/>
    <property type="match status" value="1"/>
</dbReference>
<dbReference type="EMBL" id="FNCV01000007">
    <property type="protein sequence ID" value="SDH49146.1"/>
    <property type="molecule type" value="Genomic_DNA"/>
</dbReference>
<comment type="similarity">
    <text evidence="5">Belongs to the bacterial solute-binding protein PotD/PotF family.</text>
</comment>
<evidence type="ECO:0000313" key="8">
    <source>
        <dbReference type="Proteomes" id="UP000217076"/>
    </source>
</evidence>
<evidence type="ECO:0000256" key="5">
    <source>
        <dbReference type="PIRNR" id="PIRNR019574"/>
    </source>
</evidence>
<dbReference type="InterPro" id="IPR006059">
    <property type="entry name" value="SBP"/>
</dbReference>
<keyword evidence="8" id="KW-1185">Reference proteome</keyword>
<evidence type="ECO:0000256" key="1">
    <source>
        <dbReference type="ARBA" id="ARBA00004418"/>
    </source>
</evidence>
<dbReference type="GO" id="GO:0015846">
    <property type="term" value="P:polyamine transport"/>
    <property type="evidence" value="ECO:0007669"/>
    <property type="project" value="InterPro"/>
</dbReference>
<keyword evidence="3 6" id="KW-0732">Signal</keyword>
<organism evidence="7 8">
    <name type="scientific">Roseospirillum parvum</name>
    <dbReference type="NCBI Taxonomy" id="83401"/>
    <lineage>
        <taxon>Bacteria</taxon>
        <taxon>Pseudomonadati</taxon>
        <taxon>Pseudomonadota</taxon>
        <taxon>Alphaproteobacteria</taxon>
        <taxon>Rhodospirillales</taxon>
        <taxon>Rhodospirillaceae</taxon>
        <taxon>Roseospirillum</taxon>
    </lineage>
</organism>
<dbReference type="GO" id="GO:0019808">
    <property type="term" value="F:polyamine binding"/>
    <property type="evidence" value="ECO:0007669"/>
    <property type="project" value="InterPro"/>
</dbReference>
<dbReference type="PRINTS" id="PR00909">
    <property type="entry name" value="SPERMDNBNDNG"/>
</dbReference>
<evidence type="ECO:0000256" key="2">
    <source>
        <dbReference type="ARBA" id="ARBA00022448"/>
    </source>
</evidence>
<keyword evidence="4 5" id="KW-0574">Periplasm</keyword>
<dbReference type="AlphaFoldDB" id="A0A1G8CUI0"/>
<keyword evidence="2 5" id="KW-0813">Transport</keyword>
<reference evidence="8" key="1">
    <citation type="submission" date="2016-10" db="EMBL/GenBank/DDBJ databases">
        <authorList>
            <person name="Varghese N."/>
            <person name="Submissions S."/>
        </authorList>
    </citation>
    <scope>NUCLEOTIDE SEQUENCE [LARGE SCALE GENOMIC DNA]</scope>
    <source>
        <strain evidence="8">930I</strain>
    </source>
</reference>
<dbReference type="STRING" id="83401.SAMN05421742_107103"/>
<dbReference type="PANTHER" id="PTHR30222">
    <property type="entry name" value="SPERMIDINE/PUTRESCINE-BINDING PERIPLASMIC PROTEIN"/>
    <property type="match status" value="1"/>
</dbReference>
<dbReference type="GO" id="GO:0042597">
    <property type="term" value="C:periplasmic space"/>
    <property type="evidence" value="ECO:0007669"/>
    <property type="project" value="UniProtKB-SubCell"/>
</dbReference>
<gene>
    <name evidence="7" type="ORF">SAMN05421742_107103</name>
</gene>
<feature type="signal peptide" evidence="6">
    <location>
        <begin position="1"/>
        <end position="36"/>
    </location>
</feature>
<comment type="subcellular location">
    <subcellularLocation>
        <location evidence="1 5">Periplasm</location>
    </subcellularLocation>
</comment>
<dbReference type="InterPro" id="IPR001188">
    <property type="entry name" value="Sperm_putr-bd"/>
</dbReference>
<feature type="chain" id="PRO_5011461062" description="Putrescine-binding periplasmic protein" evidence="6">
    <location>
        <begin position="37"/>
        <end position="377"/>
    </location>
</feature>
<protein>
    <recommendedName>
        <fullName evidence="5">Putrescine-binding periplasmic protein</fullName>
    </recommendedName>
</protein>
<dbReference type="PANTHER" id="PTHR30222:SF12">
    <property type="entry name" value="NORSPERMIDINE SENSOR"/>
    <property type="match status" value="1"/>
</dbReference>
<dbReference type="OrthoDB" id="9769319at2"/>
<dbReference type="Pfam" id="PF13416">
    <property type="entry name" value="SBP_bac_8"/>
    <property type="match status" value="1"/>
</dbReference>
<dbReference type="Proteomes" id="UP000217076">
    <property type="component" value="Unassembled WGS sequence"/>
</dbReference>
<name>A0A1G8CUI0_9PROT</name>
<dbReference type="Gene3D" id="3.40.190.10">
    <property type="entry name" value="Periplasmic binding protein-like II"/>
    <property type="match status" value="2"/>
</dbReference>